<dbReference type="PROSITE" id="PS51352">
    <property type="entry name" value="THIOREDOXIN_2"/>
    <property type="match status" value="1"/>
</dbReference>
<name>A0A644ZGB9_9ZZZZ</name>
<dbReference type="GO" id="GO:0005737">
    <property type="term" value="C:cytoplasm"/>
    <property type="evidence" value="ECO:0007669"/>
    <property type="project" value="TreeGrafter"/>
</dbReference>
<evidence type="ECO:0000259" key="5">
    <source>
        <dbReference type="PROSITE" id="PS51352"/>
    </source>
</evidence>
<keyword evidence="1" id="KW-0813">Transport</keyword>
<gene>
    <name evidence="6" type="primary">trxA_38</name>
    <name evidence="6" type="ORF">SDC9_84352</name>
</gene>
<evidence type="ECO:0000256" key="2">
    <source>
        <dbReference type="ARBA" id="ARBA00022982"/>
    </source>
</evidence>
<dbReference type="PIRSF" id="PIRSF000077">
    <property type="entry name" value="Thioredoxin"/>
    <property type="match status" value="1"/>
</dbReference>
<dbReference type="InterPro" id="IPR036249">
    <property type="entry name" value="Thioredoxin-like_sf"/>
</dbReference>
<dbReference type="CDD" id="cd02947">
    <property type="entry name" value="TRX_family"/>
    <property type="match status" value="1"/>
</dbReference>
<dbReference type="Gene3D" id="3.40.30.10">
    <property type="entry name" value="Glutaredoxin"/>
    <property type="match status" value="1"/>
</dbReference>
<organism evidence="6">
    <name type="scientific">bioreactor metagenome</name>
    <dbReference type="NCBI Taxonomy" id="1076179"/>
    <lineage>
        <taxon>unclassified sequences</taxon>
        <taxon>metagenomes</taxon>
        <taxon>ecological metagenomes</taxon>
    </lineage>
</organism>
<dbReference type="EMBL" id="VSSQ01008047">
    <property type="protein sequence ID" value="MPM37733.1"/>
    <property type="molecule type" value="Genomic_DNA"/>
</dbReference>
<dbReference type="SUPFAM" id="SSF52833">
    <property type="entry name" value="Thioredoxin-like"/>
    <property type="match status" value="1"/>
</dbReference>
<proteinExistence type="predicted"/>
<keyword evidence="4" id="KW-0676">Redox-active center</keyword>
<dbReference type="InterPro" id="IPR005746">
    <property type="entry name" value="Thioredoxin"/>
</dbReference>
<sequence length="109" mass="12454">MSEKLIPITKENYEQEVKQSQLPVLLDFWGPKCVPCMGLMPTVEDLAEAYDGKVKFCKVNTAENRRLAIQLRVMSLPTFQFYKNGEVVAELQGSFGRDEIEEKLQALIE</sequence>
<dbReference type="InterPro" id="IPR013766">
    <property type="entry name" value="Thioredoxin_domain"/>
</dbReference>
<evidence type="ECO:0000256" key="4">
    <source>
        <dbReference type="ARBA" id="ARBA00023284"/>
    </source>
</evidence>
<protein>
    <submittedName>
        <fullName evidence="6">Thioredoxin</fullName>
    </submittedName>
</protein>
<dbReference type="Pfam" id="PF00085">
    <property type="entry name" value="Thioredoxin"/>
    <property type="match status" value="1"/>
</dbReference>
<reference evidence="6" key="1">
    <citation type="submission" date="2019-08" db="EMBL/GenBank/DDBJ databases">
        <authorList>
            <person name="Kucharzyk K."/>
            <person name="Murdoch R.W."/>
            <person name="Higgins S."/>
            <person name="Loffler F."/>
        </authorList>
    </citation>
    <scope>NUCLEOTIDE SEQUENCE</scope>
</reference>
<evidence type="ECO:0000256" key="1">
    <source>
        <dbReference type="ARBA" id="ARBA00022448"/>
    </source>
</evidence>
<evidence type="ECO:0000256" key="3">
    <source>
        <dbReference type="ARBA" id="ARBA00023157"/>
    </source>
</evidence>
<feature type="domain" description="Thioredoxin" evidence="5">
    <location>
        <begin position="1"/>
        <end position="109"/>
    </location>
</feature>
<keyword evidence="2" id="KW-0249">Electron transport</keyword>
<dbReference type="PANTHER" id="PTHR45663">
    <property type="entry name" value="GEO12009P1"/>
    <property type="match status" value="1"/>
</dbReference>
<dbReference type="GO" id="GO:0015035">
    <property type="term" value="F:protein-disulfide reductase activity"/>
    <property type="evidence" value="ECO:0007669"/>
    <property type="project" value="InterPro"/>
</dbReference>
<keyword evidence="3" id="KW-1015">Disulfide bond</keyword>
<comment type="caution">
    <text evidence="6">The sequence shown here is derived from an EMBL/GenBank/DDBJ whole genome shotgun (WGS) entry which is preliminary data.</text>
</comment>
<dbReference type="AlphaFoldDB" id="A0A644ZGB9"/>
<dbReference type="PANTHER" id="PTHR45663:SF11">
    <property type="entry name" value="GEO12009P1"/>
    <property type="match status" value="1"/>
</dbReference>
<accession>A0A644ZGB9</accession>
<evidence type="ECO:0000313" key="6">
    <source>
        <dbReference type="EMBL" id="MPM37733.1"/>
    </source>
</evidence>